<feature type="transmembrane region" description="Helical" evidence="4">
    <location>
        <begin position="21"/>
        <end position="44"/>
    </location>
</feature>
<dbReference type="SUPFAM" id="SSF103473">
    <property type="entry name" value="MFS general substrate transporter"/>
    <property type="match status" value="1"/>
</dbReference>
<feature type="domain" description="Major facilitator superfamily (MFS) profile" evidence="5">
    <location>
        <begin position="1"/>
        <end position="98"/>
    </location>
</feature>
<evidence type="ECO:0000313" key="6">
    <source>
        <dbReference type="EMBL" id="ETR70870.1"/>
    </source>
</evidence>
<dbReference type="GO" id="GO:0022857">
    <property type="term" value="F:transmembrane transporter activity"/>
    <property type="evidence" value="ECO:0007669"/>
    <property type="project" value="InterPro"/>
</dbReference>
<evidence type="ECO:0000256" key="2">
    <source>
        <dbReference type="ARBA" id="ARBA00022989"/>
    </source>
</evidence>
<dbReference type="Proteomes" id="UP000189670">
    <property type="component" value="Unassembled WGS sequence"/>
</dbReference>
<evidence type="ECO:0000256" key="1">
    <source>
        <dbReference type="ARBA" id="ARBA00022692"/>
    </source>
</evidence>
<protein>
    <recommendedName>
        <fullName evidence="5">Major facilitator superfamily (MFS) profile domain-containing protein</fullName>
    </recommendedName>
</protein>
<keyword evidence="1 4" id="KW-0812">Transmembrane</keyword>
<keyword evidence="2 4" id="KW-1133">Transmembrane helix</keyword>
<dbReference type="InterPro" id="IPR036259">
    <property type="entry name" value="MFS_trans_sf"/>
</dbReference>
<feature type="transmembrane region" description="Helical" evidence="4">
    <location>
        <begin position="50"/>
        <end position="74"/>
    </location>
</feature>
<reference evidence="7" key="1">
    <citation type="submission" date="2012-11" db="EMBL/GenBank/DDBJ databases">
        <authorList>
            <person name="Lucero-Rivera Y.E."/>
            <person name="Tovar-Ramirez D."/>
        </authorList>
    </citation>
    <scope>NUCLEOTIDE SEQUENCE [LARGE SCALE GENOMIC DNA]</scope>
    <source>
        <strain evidence="7">Araruama</strain>
    </source>
</reference>
<evidence type="ECO:0000313" key="7">
    <source>
        <dbReference type="Proteomes" id="UP000189670"/>
    </source>
</evidence>
<proteinExistence type="predicted"/>
<sequence length="98" mass="11056">MIMPVVQAYVGEMSPEGQEGFYMAAFNISVFASLSIGPIMGGYIQDQWNLQTAFVVMGILAFASFLAALVFLPATQNEHYRKKRPKKVPWQYLLKTDF</sequence>
<evidence type="ECO:0000259" key="5">
    <source>
        <dbReference type="PROSITE" id="PS50850"/>
    </source>
</evidence>
<dbReference type="PROSITE" id="PS50850">
    <property type="entry name" value="MFS"/>
    <property type="match status" value="1"/>
</dbReference>
<organism evidence="6 7">
    <name type="scientific">Candidatus Magnetoglobus multicellularis str. Araruama</name>
    <dbReference type="NCBI Taxonomy" id="890399"/>
    <lineage>
        <taxon>Bacteria</taxon>
        <taxon>Pseudomonadati</taxon>
        <taxon>Thermodesulfobacteriota</taxon>
        <taxon>Desulfobacteria</taxon>
        <taxon>Desulfobacterales</taxon>
        <taxon>Desulfobacteraceae</taxon>
        <taxon>Candidatus Magnetoglobus</taxon>
    </lineage>
</organism>
<comment type="caution">
    <text evidence="6">The sequence shown here is derived from an EMBL/GenBank/DDBJ whole genome shotgun (WGS) entry which is preliminary data.</text>
</comment>
<accession>A0A1V1P7T9</accession>
<keyword evidence="3 4" id="KW-0472">Membrane</keyword>
<evidence type="ECO:0000256" key="4">
    <source>
        <dbReference type="SAM" id="Phobius"/>
    </source>
</evidence>
<evidence type="ECO:0000256" key="3">
    <source>
        <dbReference type="ARBA" id="ARBA00023136"/>
    </source>
</evidence>
<gene>
    <name evidence="6" type="ORF">OMM_08497</name>
</gene>
<name>A0A1V1P7T9_9BACT</name>
<dbReference type="Gene3D" id="1.20.1250.20">
    <property type="entry name" value="MFS general substrate transporter like domains"/>
    <property type="match status" value="1"/>
</dbReference>
<dbReference type="EMBL" id="ATBP01000356">
    <property type="protein sequence ID" value="ETR70870.1"/>
    <property type="molecule type" value="Genomic_DNA"/>
</dbReference>
<dbReference type="InterPro" id="IPR011701">
    <property type="entry name" value="MFS"/>
</dbReference>
<dbReference type="AlphaFoldDB" id="A0A1V1P7T9"/>
<dbReference type="Pfam" id="PF07690">
    <property type="entry name" value="MFS_1"/>
    <property type="match status" value="1"/>
</dbReference>
<dbReference type="InterPro" id="IPR020846">
    <property type="entry name" value="MFS_dom"/>
</dbReference>